<dbReference type="SUPFAM" id="SSF55781">
    <property type="entry name" value="GAF domain-like"/>
    <property type="match status" value="1"/>
</dbReference>
<keyword evidence="12" id="KW-1185">Reference proteome</keyword>
<keyword evidence="3" id="KW-0597">Phosphoprotein</keyword>
<keyword evidence="9" id="KW-1133">Transmembrane helix</keyword>
<dbReference type="GO" id="GO:0004673">
    <property type="term" value="F:protein histidine kinase activity"/>
    <property type="evidence" value="ECO:0007669"/>
    <property type="project" value="UniProtKB-EC"/>
</dbReference>
<dbReference type="PROSITE" id="PS50109">
    <property type="entry name" value="HIS_KIN"/>
    <property type="match status" value="1"/>
</dbReference>
<feature type="transmembrane region" description="Helical" evidence="9">
    <location>
        <begin position="88"/>
        <end position="107"/>
    </location>
</feature>
<keyword evidence="5" id="KW-0547">Nucleotide-binding</keyword>
<dbReference type="InterPro" id="IPR004358">
    <property type="entry name" value="Sig_transdc_His_kin-like_C"/>
</dbReference>
<feature type="domain" description="Histidine kinase" evidence="10">
    <location>
        <begin position="347"/>
        <end position="580"/>
    </location>
</feature>
<feature type="transmembrane region" description="Helical" evidence="9">
    <location>
        <begin position="26"/>
        <end position="46"/>
    </location>
</feature>
<evidence type="ECO:0000259" key="10">
    <source>
        <dbReference type="PROSITE" id="PS50109"/>
    </source>
</evidence>
<evidence type="ECO:0000256" key="8">
    <source>
        <dbReference type="ARBA" id="ARBA00023012"/>
    </source>
</evidence>
<dbReference type="GO" id="GO:0005524">
    <property type="term" value="F:ATP binding"/>
    <property type="evidence" value="ECO:0007669"/>
    <property type="project" value="UniProtKB-KW"/>
</dbReference>
<gene>
    <name evidence="11" type="ORF">BU251_03315</name>
</gene>
<dbReference type="InterPro" id="IPR003018">
    <property type="entry name" value="GAF"/>
</dbReference>
<name>A0A410P3T2_VELA1</name>
<comment type="catalytic activity">
    <reaction evidence="1">
        <text>ATP + protein L-histidine = ADP + protein N-phospho-L-histidine.</text>
        <dbReference type="EC" id="2.7.13.3"/>
    </reaction>
</comment>
<keyword evidence="9" id="KW-0472">Membrane</keyword>
<dbReference type="AlphaFoldDB" id="A0A410P3T2"/>
<evidence type="ECO:0000256" key="7">
    <source>
        <dbReference type="ARBA" id="ARBA00022840"/>
    </source>
</evidence>
<dbReference type="SMART" id="SM00065">
    <property type="entry name" value="GAF"/>
    <property type="match status" value="1"/>
</dbReference>
<dbReference type="SMART" id="SM00387">
    <property type="entry name" value="HATPase_c"/>
    <property type="match status" value="1"/>
</dbReference>
<feature type="transmembrane region" description="Helical" evidence="9">
    <location>
        <begin position="58"/>
        <end position="76"/>
    </location>
</feature>
<dbReference type="Gene3D" id="3.30.565.10">
    <property type="entry name" value="Histidine kinase-like ATPase, C-terminal domain"/>
    <property type="match status" value="1"/>
</dbReference>
<dbReference type="PANTHER" id="PTHR43065">
    <property type="entry name" value="SENSOR HISTIDINE KINASE"/>
    <property type="match status" value="1"/>
</dbReference>
<dbReference type="Gene3D" id="1.10.287.130">
    <property type="match status" value="1"/>
</dbReference>
<keyword evidence="9" id="KW-0812">Transmembrane</keyword>
<evidence type="ECO:0000256" key="3">
    <source>
        <dbReference type="ARBA" id="ARBA00022553"/>
    </source>
</evidence>
<dbReference type="InterPro" id="IPR029016">
    <property type="entry name" value="GAF-like_dom_sf"/>
</dbReference>
<proteinExistence type="predicted"/>
<dbReference type="GO" id="GO:0000160">
    <property type="term" value="P:phosphorelay signal transduction system"/>
    <property type="evidence" value="ECO:0007669"/>
    <property type="project" value="UniProtKB-KW"/>
</dbReference>
<reference evidence="11 12" key="1">
    <citation type="submission" date="2017-01" db="EMBL/GenBank/DDBJ databases">
        <title>First insights into the biology of 'candidatus Vampirococcus archaeovorus'.</title>
        <authorList>
            <person name="Kizina J."/>
            <person name="Jordan S."/>
            <person name="Stueber K."/>
            <person name="Reinhardt R."/>
            <person name="Harder J."/>
        </authorList>
    </citation>
    <scope>NUCLEOTIDE SEQUENCE [LARGE SCALE GENOMIC DNA]</scope>
    <source>
        <strain evidence="11 12">LiM</strain>
    </source>
</reference>
<dbReference type="Proteomes" id="UP000287243">
    <property type="component" value="Chromosome"/>
</dbReference>
<dbReference type="InterPro" id="IPR003594">
    <property type="entry name" value="HATPase_dom"/>
</dbReference>
<evidence type="ECO:0000256" key="9">
    <source>
        <dbReference type="SAM" id="Phobius"/>
    </source>
</evidence>
<dbReference type="PANTHER" id="PTHR43065:SF10">
    <property type="entry name" value="PEROXIDE STRESS-ACTIVATED HISTIDINE KINASE MAK3"/>
    <property type="match status" value="1"/>
</dbReference>
<keyword evidence="8" id="KW-0902">Two-component regulatory system</keyword>
<organism evidence="11 12">
    <name type="scientific">Velamenicoccus archaeovorus</name>
    <dbReference type="NCBI Taxonomy" id="1930593"/>
    <lineage>
        <taxon>Bacteria</taxon>
        <taxon>Pseudomonadati</taxon>
        <taxon>Candidatus Omnitrophota</taxon>
        <taxon>Candidatus Velamenicoccus</taxon>
    </lineage>
</organism>
<evidence type="ECO:0000256" key="1">
    <source>
        <dbReference type="ARBA" id="ARBA00000085"/>
    </source>
</evidence>
<keyword evidence="7" id="KW-0067">ATP-binding</keyword>
<evidence type="ECO:0000256" key="5">
    <source>
        <dbReference type="ARBA" id="ARBA00022741"/>
    </source>
</evidence>
<dbReference type="KEGG" id="vai:BU251_03315"/>
<dbReference type="Pfam" id="PF13492">
    <property type="entry name" value="GAF_3"/>
    <property type="match status" value="1"/>
</dbReference>
<evidence type="ECO:0000256" key="4">
    <source>
        <dbReference type="ARBA" id="ARBA00022679"/>
    </source>
</evidence>
<dbReference type="InterPro" id="IPR036890">
    <property type="entry name" value="HATPase_C_sf"/>
</dbReference>
<feature type="transmembrane region" description="Helical" evidence="9">
    <location>
        <begin position="119"/>
        <end position="141"/>
    </location>
</feature>
<keyword evidence="4" id="KW-0808">Transferase</keyword>
<accession>A0A410P3T2</accession>
<dbReference type="Pfam" id="PF02518">
    <property type="entry name" value="HATPase_c"/>
    <property type="match status" value="1"/>
</dbReference>
<keyword evidence="6 11" id="KW-0418">Kinase</keyword>
<dbReference type="SUPFAM" id="SSF55874">
    <property type="entry name" value="ATPase domain of HSP90 chaperone/DNA topoisomerase II/histidine kinase"/>
    <property type="match status" value="1"/>
</dbReference>
<sequence length="585" mass="66646">MALVGYSQYCLFISVIQSRGKLRNQILYFAIGTILGFSGGLTNFFPHFRINFYPFGNFTIPIYCLIVTYAILRYRLLDISIAVTRTSIFVAVYSLILGLPLLVIYYLQNQLVGLLGVSWWIVPFLCSTALATLGPFLYIYFDRKAEERLLKEQKKYQSILKGASAGMIRIRNLDVLLKLIVYVVTKIVKIQHASVYLFDLENQQFSVRASRSSKESNIKFFNIDLQSVLIKKLMSEKEPLVTEEIALRLRDDPNNYYLIKLMEELFSLSAALVIPSFVEDRLIGILVLGEKRSRELYSQDDFAVFSVLANQAALAIENAQFYEEIRKTQESLFQAEKMATIGTMADGLSHQINNRFHALSLIAGDAMDVLKTYDCSQHNEETRQIFNDLKNSLERIQANVLQGGEVVRGLLKYSRPGECGFERISFKEVLDGAVEMVSYKIKLREIDFVKDMPSHLPCLNANIVQLQEVFFNLIDNAYDAIKERQMILNEHHYRGRIEISVMTDQTFFHINVQDNGIGIKPEDKQKVFTPFFTTKATAKKGTGLGLYVIQKIISAHDGQIRMNSVYRSGTCFTISLPIKPRLAAA</sequence>
<protein>
    <recommendedName>
        <fullName evidence="2">histidine kinase</fullName>
        <ecNumber evidence="2">2.7.13.3</ecNumber>
    </recommendedName>
</protein>
<evidence type="ECO:0000313" key="12">
    <source>
        <dbReference type="Proteomes" id="UP000287243"/>
    </source>
</evidence>
<evidence type="ECO:0000256" key="6">
    <source>
        <dbReference type="ARBA" id="ARBA00022777"/>
    </source>
</evidence>
<dbReference type="EC" id="2.7.13.3" evidence="2"/>
<dbReference type="PRINTS" id="PR00344">
    <property type="entry name" value="BCTRLSENSOR"/>
</dbReference>
<dbReference type="Gene3D" id="3.30.450.40">
    <property type="match status" value="1"/>
</dbReference>
<evidence type="ECO:0000256" key="2">
    <source>
        <dbReference type="ARBA" id="ARBA00012438"/>
    </source>
</evidence>
<dbReference type="InterPro" id="IPR005467">
    <property type="entry name" value="His_kinase_dom"/>
</dbReference>
<dbReference type="EMBL" id="CP019384">
    <property type="protein sequence ID" value="QAT16829.1"/>
    <property type="molecule type" value="Genomic_DNA"/>
</dbReference>
<evidence type="ECO:0000313" key="11">
    <source>
        <dbReference type="EMBL" id="QAT16829.1"/>
    </source>
</evidence>